<feature type="transmembrane region" description="Helical" evidence="6">
    <location>
        <begin position="546"/>
        <end position="566"/>
    </location>
</feature>
<evidence type="ECO:0000256" key="6">
    <source>
        <dbReference type="SAM" id="Phobius"/>
    </source>
</evidence>
<evidence type="ECO:0000256" key="3">
    <source>
        <dbReference type="ARBA" id="ARBA00022989"/>
    </source>
</evidence>
<feature type="region of interest" description="Disordered" evidence="5">
    <location>
        <begin position="1"/>
        <end position="25"/>
    </location>
</feature>
<evidence type="ECO:0000256" key="1">
    <source>
        <dbReference type="ARBA" id="ARBA00004141"/>
    </source>
</evidence>
<dbReference type="EMBL" id="MU865924">
    <property type="protein sequence ID" value="KAK4452489.1"/>
    <property type="molecule type" value="Genomic_DNA"/>
</dbReference>
<evidence type="ECO:0000256" key="2">
    <source>
        <dbReference type="ARBA" id="ARBA00022692"/>
    </source>
</evidence>
<reference evidence="7" key="2">
    <citation type="submission" date="2023-05" db="EMBL/GenBank/DDBJ databases">
        <authorList>
            <consortium name="Lawrence Berkeley National Laboratory"/>
            <person name="Steindorff A."/>
            <person name="Hensen N."/>
            <person name="Bonometti L."/>
            <person name="Westerberg I."/>
            <person name="Brannstrom I.O."/>
            <person name="Guillou S."/>
            <person name="Cros-Aarteil S."/>
            <person name="Calhoun S."/>
            <person name="Haridas S."/>
            <person name="Kuo A."/>
            <person name="Mondo S."/>
            <person name="Pangilinan J."/>
            <person name="Riley R."/>
            <person name="Labutti K."/>
            <person name="Andreopoulos B."/>
            <person name="Lipzen A."/>
            <person name="Chen C."/>
            <person name="Yanf M."/>
            <person name="Daum C."/>
            <person name="Ng V."/>
            <person name="Clum A."/>
            <person name="Ohm R."/>
            <person name="Martin F."/>
            <person name="Silar P."/>
            <person name="Natvig D."/>
            <person name="Lalanne C."/>
            <person name="Gautier V."/>
            <person name="Ament-Velasquez S.L."/>
            <person name="Kruys A."/>
            <person name="Hutchinson M.I."/>
            <person name="Powell A.J."/>
            <person name="Barry K."/>
            <person name="Miller A.N."/>
            <person name="Grigoriev I.V."/>
            <person name="Debuchy R."/>
            <person name="Gladieux P."/>
            <person name="Thoren M.H."/>
            <person name="Johannesson H."/>
        </authorList>
    </citation>
    <scope>NUCLEOTIDE SEQUENCE</scope>
    <source>
        <strain evidence="7">PSN243</strain>
    </source>
</reference>
<keyword evidence="8" id="KW-1185">Reference proteome</keyword>
<organism evidence="7 8">
    <name type="scientific">Podospora aff. communis PSN243</name>
    <dbReference type="NCBI Taxonomy" id="3040156"/>
    <lineage>
        <taxon>Eukaryota</taxon>
        <taxon>Fungi</taxon>
        <taxon>Dikarya</taxon>
        <taxon>Ascomycota</taxon>
        <taxon>Pezizomycotina</taxon>
        <taxon>Sordariomycetes</taxon>
        <taxon>Sordariomycetidae</taxon>
        <taxon>Sordariales</taxon>
        <taxon>Podosporaceae</taxon>
        <taxon>Podospora</taxon>
    </lineage>
</organism>
<proteinExistence type="predicted"/>
<feature type="transmembrane region" description="Helical" evidence="6">
    <location>
        <begin position="508"/>
        <end position="534"/>
    </location>
</feature>
<evidence type="ECO:0000313" key="7">
    <source>
        <dbReference type="EMBL" id="KAK4452489.1"/>
    </source>
</evidence>
<comment type="caution">
    <text evidence="7">The sequence shown here is derived from an EMBL/GenBank/DDBJ whole genome shotgun (WGS) entry which is preliminary data.</text>
</comment>
<evidence type="ECO:0000313" key="8">
    <source>
        <dbReference type="Proteomes" id="UP001321760"/>
    </source>
</evidence>
<accession>A0AAV9GX24</accession>
<evidence type="ECO:0000256" key="4">
    <source>
        <dbReference type="ARBA" id="ARBA00023136"/>
    </source>
</evidence>
<dbReference type="SUPFAM" id="SSF144083">
    <property type="entry name" value="Magnesium transport protein CorA, transmembrane region"/>
    <property type="match status" value="1"/>
</dbReference>
<dbReference type="GO" id="GO:0016020">
    <property type="term" value="C:membrane"/>
    <property type="evidence" value="ECO:0007669"/>
    <property type="project" value="UniProtKB-SubCell"/>
</dbReference>
<keyword evidence="4 6" id="KW-0472">Membrane</keyword>
<feature type="transmembrane region" description="Helical" evidence="6">
    <location>
        <begin position="445"/>
        <end position="465"/>
    </location>
</feature>
<reference evidence="7" key="1">
    <citation type="journal article" date="2023" name="Mol. Phylogenet. Evol.">
        <title>Genome-scale phylogeny and comparative genomics of the fungal order Sordariales.</title>
        <authorList>
            <person name="Hensen N."/>
            <person name="Bonometti L."/>
            <person name="Westerberg I."/>
            <person name="Brannstrom I.O."/>
            <person name="Guillou S."/>
            <person name="Cros-Aarteil S."/>
            <person name="Calhoun S."/>
            <person name="Haridas S."/>
            <person name="Kuo A."/>
            <person name="Mondo S."/>
            <person name="Pangilinan J."/>
            <person name="Riley R."/>
            <person name="LaButti K."/>
            <person name="Andreopoulos B."/>
            <person name="Lipzen A."/>
            <person name="Chen C."/>
            <person name="Yan M."/>
            <person name="Daum C."/>
            <person name="Ng V."/>
            <person name="Clum A."/>
            <person name="Steindorff A."/>
            <person name="Ohm R.A."/>
            <person name="Martin F."/>
            <person name="Silar P."/>
            <person name="Natvig D.O."/>
            <person name="Lalanne C."/>
            <person name="Gautier V."/>
            <person name="Ament-Velasquez S.L."/>
            <person name="Kruys A."/>
            <person name="Hutchinson M.I."/>
            <person name="Powell A.J."/>
            <person name="Barry K."/>
            <person name="Miller A.N."/>
            <person name="Grigoriev I.V."/>
            <person name="Debuchy R."/>
            <person name="Gladieux P."/>
            <person name="Hiltunen Thoren M."/>
            <person name="Johannesson H."/>
        </authorList>
    </citation>
    <scope>NUCLEOTIDE SEQUENCE</scope>
    <source>
        <strain evidence="7">PSN243</strain>
    </source>
</reference>
<name>A0AAV9GX24_9PEZI</name>
<dbReference type="GO" id="GO:0046873">
    <property type="term" value="F:metal ion transmembrane transporter activity"/>
    <property type="evidence" value="ECO:0007669"/>
    <property type="project" value="InterPro"/>
</dbReference>
<keyword evidence="3 6" id="KW-1133">Transmembrane helix</keyword>
<keyword evidence="2 6" id="KW-0812">Transmembrane</keyword>
<sequence length="592" mass="66351">MDDPEIRSLSHVSSTAIEAPPPRGSDIIELQLTPSGSWTERRLGDIPKSEPPSQAVIYLFEGIDCRTRDLASSLLCDSAGSGADSFLRHHEGKGLLSPSEKALLYFQREACEEDTGVGLFLATWLTLASHDKGIWEIEKKIESGRPWCSSEQRDPADLRLDHLRYHHLSRPYRTYHPLEERDGRMCHAARECVSMSFGRRGQSLVGIVVFDPPRRLVKVAIEYTFSSGGKGTETEAGVTVFPELPAFRDVFLKLFRCVSATCCEGISGVGAKNVFRKCQSIVRQCAFEAESQVLGVLTRSLDDVELSLSKDAVVREALDAWRGNFGRWRNTLFHQEGSLRHLRQTTQWVERDGSAQSAGVSVEHSSLKLHAQVLDAVIEENAAMRRRLDSVYHAVMSTMQIVESKRAIEEAEMVSKLTHLAFFFIPLTLVTGVFGMNITEFNGELGIGAWAGTSLCVTIASYFILHRREIVHLAVQMPQHVRSLSMRRLSGIIFKWIRMIQSMAPKAAWWQVVVGVTVIAVSGIFVVVGIWMVASGAAKTSPNDGFWTVLSALFLIVFVYMSFYMVRVWRGRRKRRVRLDVHNTPPLSWGRV</sequence>
<gene>
    <name evidence="7" type="ORF">QBC34DRAFT_456517</name>
</gene>
<dbReference type="Gene3D" id="1.20.58.340">
    <property type="entry name" value="Magnesium transport protein CorA, transmembrane region"/>
    <property type="match status" value="1"/>
</dbReference>
<dbReference type="Pfam" id="PF01544">
    <property type="entry name" value="CorA"/>
    <property type="match status" value="1"/>
</dbReference>
<dbReference type="InterPro" id="IPR002523">
    <property type="entry name" value="MgTranspt_CorA/ZnTranspt_ZntB"/>
</dbReference>
<dbReference type="AlphaFoldDB" id="A0AAV9GX24"/>
<protein>
    <submittedName>
        <fullName evidence="7">Uncharacterized protein</fullName>
    </submittedName>
</protein>
<dbReference type="InterPro" id="IPR045863">
    <property type="entry name" value="CorA_TM1_TM2"/>
</dbReference>
<evidence type="ECO:0000256" key="5">
    <source>
        <dbReference type="SAM" id="MobiDB-lite"/>
    </source>
</evidence>
<dbReference type="Proteomes" id="UP001321760">
    <property type="component" value="Unassembled WGS sequence"/>
</dbReference>
<comment type="subcellular location">
    <subcellularLocation>
        <location evidence="1">Membrane</location>
        <topology evidence="1">Multi-pass membrane protein</topology>
    </subcellularLocation>
</comment>
<feature type="transmembrane region" description="Helical" evidence="6">
    <location>
        <begin position="420"/>
        <end position="439"/>
    </location>
</feature>